<organism evidence="6">
    <name type="scientific">freshwater metagenome</name>
    <dbReference type="NCBI Taxonomy" id="449393"/>
    <lineage>
        <taxon>unclassified sequences</taxon>
        <taxon>metagenomes</taxon>
        <taxon>ecological metagenomes</taxon>
    </lineage>
</organism>
<reference evidence="6" key="1">
    <citation type="submission" date="2020-05" db="EMBL/GenBank/DDBJ databases">
        <authorList>
            <person name="Chiriac C."/>
            <person name="Salcher M."/>
            <person name="Ghai R."/>
            <person name="Kavagutti S V."/>
        </authorList>
    </citation>
    <scope>NUCLEOTIDE SEQUENCE</scope>
</reference>
<dbReference type="SUPFAM" id="SSF51556">
    <property type="entry name" value="Metallo-dependent hydrolases"/>
    <property type="match status" value="1"/>
</dbReference>
<name>A0A6J6CJ73_9ZZZZ</name>
<dbReference type="PIRSF" id="PIRSF038994">
    <property type="entry name" value="NagA"/>
    <property type="match status" value="1"/>
</dbReference>
<dbReference type="AlphaFoldDB" id="A0A6J6CJ73"/>
<dbReference type="SUPFAM" id="SSF51338">
    <property type="entry name" value="Composite domain of metallo-dependent hydrolases"/>
    <property type="match status" value="1"/>
</dbReference>
<dbReference type="GO" id="GO:0006046">
    <property type="term" value="P:N-acetylglucosamine catabolic process"/>
    <property type="evidence" value="ECO:0007669"/>
    <property type="project" value="TreeGrafter"/>
</dbReference>
<evidence type="ECO:0000256" key="4">
    <source>
        <dbReference type="ARBA" id="ARBA00023277"/>
    </source>
</evidence>
<keyword evidence="2" id="KW-0479">Metal-binding</keyword>
<dbReference type="GO" id="GO:0046872">
    <property type="term" value="F:metal ion binding"/>
    <property type="evidence" value="ECO:0007669"/>
    <property type="project" value="UniProtKB-KW"/>
</dbReference>
<dbReference type="InterPro" id="IPR011059">
    <property type="entry name" value="Metal-dep_hydrolase_composite"/>
</dbReference>
<keyword evidence="4" id="KW-0119">Carbohydrate metabolism</keyword>
<sequence>MQRIAASQVLTPSGIVRDSVVVVDDDGLVEAVEPAAGPVPDRVVAPGFVDLQVNGIDDVDCATADGADWDRLDQLLLAQGVTTWCPTLVTMPLDRFAAPLARIDAAMHRPDGLRPTIAGAHLEGPFLGGAPGAHPPKHIVPIDPSWIDALPDHVVMVTLAAEQPLAADTTRHLRERGVLVSIGHTTASHEQVIATLDAGASMATHLFNGMSGLHHRDPGVAASVLTHPTAAASLIADGVHVHPRMLLLAARALGPDRTVLVTDAAAWRAGTVGQIGVTMRDGAPRLPDGTLAGSAVTMDAAVRTLVAAGVPRDHALRAASTVPARLLGLHDRGEIVPGRRADLVVLSPELDVRCTLVGGVPDR</sequence>
<evidence type="ECO:0000256" key="3">
    <source>
        <dbReference type="ARBA" id="ARBA00022801"/>
    </source>
</evidence>
<dbReference type="PANTHER" id="PTHR11113">
    <property type="entry name" value="N-ACETYLGLUCOSAMINE-6-PHOSPHATE DEACETYLASE"/>
    <property type="match status" value="1"/>
</dbReference>
<dbReference type="Pfam" id="PF01979">
    <property type="entry name" value="Amidohydro_1"/>
    <property type="match status" value="1"/>
</dbReference>
<dbReference type="InterPro" id="IPR006680">
    <property type="entry name" value="Amidohydro-rel"/>
</dbReference>
<dbReference type="PANTHER" id="PTHR11113:SF14">
    <property type="entry name" value="N-ACETYLGLUCOSAMINE-6-PHOSPHATE DEACETYLASE"/>
    <property type="match status" value="1"/>
</dbReference>
<proteinExistence type="inferred from homology"/>
<dbReference type="InterPro" id="IPR032466">
    <property type="entry name" value="Metal_Hydrolase"/>
</dbReference>
<feature type="domain" description="Amidohydrolase-related" evidence="5">
    <location>
        <begin position="44"/>
        <end position="359"/>
    </location>
</feature>
<evidence type="ECO:0000256" key="1">
    <source>
        <dbReference type="ARBA" id="ARBA00010716"/>
    </source>
</evidence>
<comment type="similarity">
    <text evidence="1">Belongs to the metallo-dependent hydrolases superfamily. NagA family.</text>
</comment>
<dbReference type="EMBL" id="CAEZSR010000028">
    <property type="protein sequence ID" value="CAB4551225.1"/>
    <property type="molecule type" value="Genomic_DNA"/>
</dbReference>
<protein>
    <submittedName>
        <fullName evidence="6">Unannotated protein</fullName>
    </submittedName>
</protein>
<dbReference type="Gene3D" id="2.30.40.10">
    <property type="entry name" value="Urease, subunit C, domain 1"/>
    <property type="match status" value="1"/>
</dbReference>
<keyword evidence="3" id="KW-0378">Hydrolase</keyword>
<evidence type="ECO:0000256" key="2">
    <source>
        <dbReference type="ARBA" id="ARBA00022723"/>
    </source>
</evidence>
<dbReference type="GO" id="GO:0008448">
    <property type="term" value="F:N-acetylglucosamine-6-phosphate deacetylase activity"/>
    <property type="evidence" value="ECO:0007669"/>
    <property type="project" value="InterPro"/>
</dbReference>
<dbReference type="InterPro" id="IPR003764">
    <property type="entry name" value="GlcNAc_6-P_deAcase"/>
</dbReference>
<evidence type="ECO:0000313" key="6">
    <source>
        <dbReference type="EMBL" id="CAB4551225.1"/>
    </source>
</evidence>
<gene>
    <name evidence="6" type="ORF">UFOPK1493_01076</name>
</gene>
<dbReference type="Gene3D" id="3.20.20.140">
    <property type="entry name" value="Metal-dependent hydrolases"/>
    <property type="match status" value="1"/>
</dbReference>
<evidence type="ECO:0000259" key="5">
    <source>
        <dbReference type="Pfam" id="PF01979"/>
    </source>
</evidence>
<accession>A0A6J6CJ73</accession>